<organism evidence="2 3">
    <name type="scientific">Pediococcus inopinatus</name>
    <dbReference type="NCBI Taxonomy" id="114090"/>
    <lineage>
        <taxon>Bacteria</taxon>
        <taxon>Bacillati</taxon>
        <taxon>Bacillota</taxon>
        <taxon>Bacilli</taxon>
        <taxon>Lactobacillales</taxon>
        <taxon>Lactobacillaceae</taxon>
        <taxon>Pediococcus</taxon>
    </lineage>
</organism>
<reference evidence="3" key="1">
    <citation type="submission" date="2024-06" db="EMBL/GenBank/DDBJ databases">
        <authorList>
            <person name="Chang H.C."/>
            <person name="Mun S.Y."/>
        </authorList>
    </citation>
    <scope>NUCLEOTIDE SEQUENCE [LARGE SCALE GENOMIC DNA]</scope>
    <source>
        <strain evidence="3">KT1</strain>
    </source>
</reference>
<keyword evidence="1" id="KW-0812">Transmembrane</keyword>
<evidence type="ECO:0000256" key="1">
    <source>
        <dbReference type="SAM" id="Phobius"/>
    </source>
</evidence>
<gene>
    <name evidence="2" type="ORF">N6G96_00535</name>
</gene>
<dbReference type="EMBL" id="CP104778">
    <property type="protein sequence ID" value="WPC21743.1"/>
    <property type="molecule type" value="Genomic_DNA"/>
</dbReference>
<keyword evidence="3" id="KW-1185">Reference proteome</keyword>
<protein>
    <submittedName>
        <fullName evidence="2">Uncharacterized protein</fullName>
    </submittedName>
</protein>
<name>A0ABZ0Q443_9LACO</name>
<evidence type="ECO:0000313" key="3">
    <source>
        <dbReference type="Proteomes" id="UP001302696"/>
    </source>
</evidence>
<feature type="transmembrane region" description="Helical" evidence="1">
    <location>
        <begin position="6"/>
        <end position="33"/>
    </location>
</feature>
<proteinExistence type="predicted"/>
<dbReference type="Proteomes" id="UP001302696">
    <property type="component" value="Chromosome"/>
</dbReference>
<keyword evidence="1" id="KW-0472">Membrane</keyword>
<evidence type="ECO:0000313" key="2">
    <source>
        <dbReference type="EMBL" id="WPC21743.1"/>
    </source>
</evidence>
<keyword evidence="1" id="KW-1133">Transmembrane helix</keyword>
<accession>A0ABZ0Q443</accession>
<sequence>MKEPLIFLTLAISRVIFTLFAIGSISGLLFIGYRLFLVKVTNK</sequence>
<dbReference type="RefSeq" id="WP_269084009.1">
    <property type="nucleotide sequence ID" value="NZ_BBIM01000047.1"/>
</dbReference>